<organism evidence="3 4">
    <name type="scientific">Paractinoplanes pyxinae</name>
    <dbReference type="NCBI Taxonomy" id="2997416"/>
    <lineage>
        <taxon>Bacteria</taxon>
        <taxon>Bacillati</taxon>
        <taxon>Actinomycetota</taxon>
        <taxon>Actinomycetes</taxon>
        <taxon>Micromonosporales</taxon>
        <taxon>Micromonosporaceae</taxon>
        <taxon>Paractinoplanes</taxon>
    </lineage>
</organism>
<dbReference type="PANTHER" id="PTHR45527">
    <property type="entry name" value="NONRIBOSOMAL PEPTIDE SYNTHETASE"/>
    <property type="match status" value="1"/>
</dbReference>
<dbReference type="Pfam" id="PF00501">
    <property type="entry name" value="AMP-binding"/>
    <property type="match status" value="1"/>
</dbReference>
<dbReference type="InterPro" id="IPR025110">
    <property type="entry name" value="AMP-bd_C"/>
</dbReference>
<dbReference type="Pfam" id="PF13193">
    <property type="entry name" value="AMP-binding_C"/>
    <property type="match status" value="1"/>
</dbReference>
<dbReference type="EMBL" id="JAPNTZ010000018">
    <property type="protein sequence ID" value="MCY1144096.1"/>
    <property type="molecule type" value="Genomic_DNA"/>
</dbReference>
<protein>
    <submittedName>
        <fullName evidence="3">AMP-binding protein</fullName>
    </submittedName>
</protein>
<dbReference type="InterPro" id="IPR000873">
    <property type="entry name" value="AMP-dep_synth/lig_dom"/>
</dbReference>
<comment type="caution">
    <text evidence="3">The sequence shown here is derived from an EMBL/GenBank/DDBJ whole genome shotgun (WGS) entry which is preliminary data.</text>
</comment>
<dbReference type="PANTHER" id="PTHR45527:SF1">
    <property type="entry name" value="FATTY ACID SYNTHASE"/>
    <property type="match status" value="1"/>
</dbReference>
<dbReference type="Proteomes" id="UP001151002">
    <property type="component" value="Unassembled WGS sequence"/>
</dbReference>
<dbReference type="InterPro" id="IPR042099">
    <property type="entry name" value="ANL_N_sf"/>
</dbReference>
<name>A0ABT4BC49_9ACTN</name>
<feature type="domain" description="AMP-binding enzyme C-terminal" evidence="2">
    <location>
        <begin position="405"/>
        <end position="477"/>
    </location>
</feature>
<evidence type="ECO:0000259" key="2">
    <source>
        <dbReference type="Pfam" id="PF13193"/>
    </source>
</evidence>
<sequence length="493" mass="53803">MDLLRRFTNCVNQYPDLVAVSHGDDSVTYAELDAWSRDVATRLRATVGQAHPRVGLWPVREISDYAGYLAILRAGGIVVPLNPAFPADRNQRICTQAGLRAVLTQDGAVPAALPSSIPAVAVHGPDPADGTVLPTPQVAPDDIAYILFTSGSTGTPKGVPISHRNVNAYLDQVLTTYDIGPGCRLSQTFDLTFDPSVFDIFAALGTGATAVLPRAGDLMNPVRYVTEQRLTHWFSVPSLVSVARRLSLLPARSMPDLRVSKFIGEQFTLAQAEAWAAAAPGSIIDNVYGPTEVTVACTGYRLPSDRADWPVTANGTVPIGESYREVEVTVQEDGELLLRGAQRFDGYADPADDSGRFVPDTAPITAEHWYRTGDRVARLDEGGFLHLGRLDHQVKLNGYRIELGEVEMALREDRRILDCVVLAVEEDAGLHQLHAVYSGSPVTPAEMIRGLRDRLPQYMIPRRFTRLPELPLTANGKIDRRALRDLLPALSRS</sequence>
<dbReference type="Gene3D" id="3.40.50.12780">
    <property type="entry name" value="N-terminal domain of ligase-like"/>
    <property type="match status" value="1"/>
</dbReference>
<dbReference type="InterPro" id="IPR045851">
    <property type="entry name" value="AMP-bd_C_sf"/>
</dbReference>
<dbReference type="Gene3D" id="3.30.300.30">
    <property type="match status" value="1"/>
</dbReference>
<keyword evidence="4" id="KW-1185">Reference proteome</keyword>
<feature type="domain" description="AMP-dependent synthetase/ligase" evidence="1">
    <location>
        <begin position="9"/>
        <end position="347"/>
    </location>
</feature>
<dbReference type="PROSITE" id="PS00455">
    <property type="entry name" value="AMP_BINDING"/>
    <property type="match status" value="1"/>
</dbReference>
<accession>A0ABT4BC49</accession>
<reference evidence="3" key="1">
    <citation type="submission" date="2022-11" db="EMBL/GenBank/DDBJ databases">
        <authorList>
            <person name="Somphong A."/>
            <person name="Phongsopitanun W."/>
        </authorList>
    </citation>
    <scope>NUCLEOTIDE SEQUENCE</scope>
    <source>
        <strain evidence="3">Pm04-4</strain>
    </source>
</reference>
<dbReference type="SUPFAM" id="SSF56801">
    <property type="entry name" value="Acetyl-CoA synthetase-like"/>
    <property type="match status" value="1"/>
</dbReference>
<gene>
    <name evidence="3" type="ORF">OWR29_39385</name>
</gene>
<dbReference type="InterPro" id="IPR020845">
    <property type="entry name" value="AMP-binding_CS"/>
</dbReference>
<dbReference type="RefSeq" id="WP_267568652.1">
    <property type="nucleotide sequence ID" value="NZ_JAPNTZ010000018.1"/>
</dbReference>
<evidence type="ECO:0000313" key="3">
    <source>
        <dbReference type="EMBL" id="MCY1144096.1"/>
    </source>
</evidence>
<evidence type="ECO:0000313" key="4">
    <source>
        <dbReference type="Proteomes" id="UP001151002"/>
    </source>
</evidence>
<evidence type="ECO:0000259" key="1">
    <source>
        <dbReference type="Pfam" id="PF00501"/>
    </source>
</evidence>
<proteinExistence type="predicted"/>